<keyword evidence="2" id="KW-1185">Reference proteome</keyword>
<dbReference type="PANTHER" id="PTHR11439:SF483">
    <property type="entry name" value="PEPTIDE SYNTHASE GLIP-LIKE, PUTATIVE (AFU_ORTHOLOGUE AFUA_3G12920)-RELATED"/>
    <property type="match status" value="1"/>
</dbReference>
<dbReference type="AlphaFoldDB" id="A0A225VGH6"/>
<dbReference type="EMBL" id="NBNE01005431">
    <property type="protein sequence ID" value="OWZ03590.1"/>
    <property type="molecule type" value="Genomic_DNA"/>
</dbReference>
<reference evidence="2" key="1">
    <citation type="submission" date="2017-03" db="EMBL/GenBank/DDBJ databases">
        <title>Phytopthora megakarya and P. palmivora, two closely related causual agents of cacao black pod achieved similar genome size and gene model numbers by different mechanisms.</title>
        <authorList>
            <person name="Ali S."/>
            <person name="Shao J."/>
            <person name="Larry D.J."/>
            <person name="Kronmiller B."/>
            <person name="Shen D."/>
            <person name="Strem M.D."/>
            <person name="Melnick R.L."/>
            <person name="Guiltinan M.J."/>
            <person name="Tyler B.M."/>
            <person name="Meinhardt L.W."/>
            <person name="Bailey B.A."/>
        </authorList>
    </citation>
    <scope>NUCLEOTIDE SEQUENCE [LARGE SCALE GENOMIC DNA]</scope>
    <source>
        <strain evidence="2">zdho120</strain>
    </source>
</reference>
<evidence type="ECO:0000313" key="2">
    <source>
        <dbReference type="Proteomes" id="UP000198211"/>
    </source>
</evidence>
<dbReference type="Proteomes" id="UP000198211">
    <property type="component" value="Unassembled WGS sequence"/>
</dbReference>
<dbReference type="PANTHER" id="PTHR11439">
    <property type="entry name" value="GAG-POL-RELATED RETROTRANSPOSON"/>
    <property type="match status" value="1"/>
</dbReference>
<evidence type="ECO:0000313" key="1">
    <source>
        <dbReference type="EMBL" id="OWZ03590.1"/>
    </source>
</evidence>
<proteinExistence type="predicted"/>
<dbReference type="STRING" id="4795.A0A225VGH6"/>
<comment type="caution">
    <text evidence="1">The sequence shown here is derived from an EMBL/GenBank/DDBJ whole genome shotgun (WGS) entry which is preliminary data.</text>
</comment>
<dbReference type="CDD" id="cd09272">
    <property type="entry name" value="RNase_HI_RT_Ty1"/>
    <property type="match status" value="1"/>
</dbReference>
<name>A0A225VGH6_9STRA</name>
<protein>
    <submittedName>
        <fullName evidence="1">RxLR effector protein</fullName>
    </submittedName>
</protein>
<sequence length="154" mass="17499">MQLGHCAITYSSKSQRTVALSSTEYMALTHGTKEVIFLRELLSERGMDQNQTIVNVVNNLSTNPVQHSRMKHIDTRYHFVRERIATEEIGVEYVSTKENVADLLTKAVTSDVMQALRGRLGVQPIGEGRDNVSSHRGQARWHKRKRVLQIDPTK</sequence>
<gene>
    <name evidence="1" type="ORF">PHMEG_00024649</name>
</gene>
<dbReference type="OrthoDB" id="125808at2759"/>
<organism evidence="1 2">
    <name type="scientific">Phytophthora megakarya</name>
    <dbReference type="NCBI Taxonomy" id="4795"/>
    <lineage>
        <taxon>Eukaryota</taxon>
        <taxon>Sar</taxon>
        <taxon>Stramenopiles</taxon>
        <taxon>Oomycota</taxon>
        <taxon>Peronosporomycetes</taxon>
        <taxon>Peronosporales</taxon>
        <taxon>Peronosporaceae</taxon>
        <taxon>Phytophthora</taxon>
    </lineage>
</organism>
<accession>A0A225VGH6</accession>